<dbReference type="CDD" id="cd00592">
    <property type="entry name" value="HTH_MerR-like"/>
    <property type="match status" value="1"/>
</dbReference>
<dbReference type="InterPro" id="IPR047057">
    <property type="entry name" value="MerR_fam"/>
</dbReference>
<dbReference type="PROSITE" id="PS50937">
    <property type="entry name" value="HTH_MERR_2"/>
    <property type="match status" value="1"/>
</dbReference>
<dbReference type="PRINTS" id="PR00040">
    <property type="entry name" value="HTHMERR"/>
</dbReference>
<keyword evidence="4" id="KW-1185">Reference proteome</keyword>
<feature type="domain" description="HTH merR-type" evidence="2">
    <location>
        <begin position="1"/>
        <end position="70"/>
    </location>
</feature>
<name>A0A1M4VGP7_STRHI</name>
<dbReference type="RefSeq" id="WP_083959272.1">
    <property type="nucleotide sequence ID" value="NZ_FQVN01000001.1"/>
</dbReference>
<protein>
    <submittedName>
        <fullName evidence="3">DNA-binding transcriptional regulator, MerR family</fullName>
    </submittedName>
</protein>
<evidence type="ECO:0000313" key="3">
    <source>
        <dbReference type="EMBL" id="SHE68159.1"/>
    </source>
</evidence>
<dbReference type="Pfam" id="PF13411">
    <property type="entry name" value="MerR_1"/>
    <property type="match status" value="1"/>
</dbReference>
<accession>A0A1M4VGP7</accession>
<evidence type="ECO:0000313" key="4">
    <source>
        <dbReference type="Proteomes" id="UP000184501"/>
    </source>
</evidence>
<dbReference type="SMART" id="SM00422">
    <property type="entry name" value="HTH_MERR"/>
    <property type="match status" value="1"/>
</dbReference>
<evidence type="ECO:0000256" key="1">
    <source>
        <dbReference type="ARBA" id="ARBA00023125"/>
    </source>
</evidence>
<dbReference type="STRING" id="2017.SAMN05444320_101765"/>
<dbReference type="InterPro" id="IPR000551">
    <property type="entry name" value="MerR-type_HTH_dom"/>
</dbReference>
<dbReference type="GO" id="GO:0003700">
    <property type="term" value="F:DNA-binding transcription factor activity"/>
    <property type="evidence" value="ECO:0007669"/>
    <property type="project" value="InterPro"/>
</dbReference>
<organism evidence="3 4">
    <name type="scientific">Streptoalloteichus hindustanus</name>
    <dbReference type="NCBI Taxonomy" id="2017"/>
    <lineage>
        <taxon>Bacteria</taxon>
        <taxon>Bacillati</taxon>
        <taxon>Actinomycetota</taxon>
        <taxon>Actinomycetes</taxon>
        <taxon>Pseudonocardiales</taxon>
        <taxon>Pseudonocardiaceae</taxon>
        <taxon>Streptoalloteichus</taxon>
    </lineage>
</organism>
<sequence>MLTIGELARRAGTTVRAVRHYHATGLLAEPPRDHSGYRRYGAHALVRLIRIRRLRDVGLPLERVRELLDEPGSLDEALAALDAELADRQRDIAERRRRLAELRRRPTDPELPPGFAEVFGRLAALGVDQDHLRQEKETLLLALAIDEQVGAALLDWYRQVADGPMLAVSAELGRRMVELARRHPDDPEVRRLGADFADFVHDQLGEEIDQVRAENRAGDDAPPGVETALLTDWISGLNPSQRRVLAITGELLSARLPGSADIWRDLNHLMSDLLP</sequence>
<gene>
    <name evidence="3" type="ORF">SAMN05444320_101765</name>
</gene>
<dbReference type="SUPFAM" id="SSF46955">
    <property type="entry name" value="Putative DNA-binding domain"/>
    <property type="match status" value="1"/>
</dbReference>
<dbReference type="PANTHER" id="PTHR30204:SF93">
    <property type="entry name" value="HTH MERR-TYPE DOMAIN-CONTAINING PROTEIN"/>
    <property type="match status" value="1"/>
</dbReference>
<keyword evidence="1 3" id="KW-0238">DNA-binding</keyword>
<evidence type="ECO:0000259" key="2">
    <source>
        <dbReference type="PROSITE" id="PS50937"/>
    </source>
</evidence>
<dbReference type="Gene3D" id="1.10.1660.10">
    <property type="match status" value="1"/>
</dbReference>
<dbReference type="Proteomes" id="UP000184501">
    <property type="component" value="Unassembled WGS sequence"/>
</dbReference>
<dbReference type="GO" id="GO:0003677">
    <property type="term" value="F:DNA binding"/>
    <property type="evidence" value="ECO:0007669"/>
    <property type="project" value="UniProtKB-KW"/>
</dbReference>
<dbReference type="EMBL" id="FQVN01000001">
    <property type="protein sequence ID" value="SHE68159.1"/>
    <property type="molecule type" value="Genomic_DNA"/>
</dbReference>
<dbReference type="InterPro" id="IPR009061">
    <property type="entry name" value="DNA-bd_dom_put_sf"/>
</dbReference>
<dbReference type="AlphaFoldDB" id="A0A1M4VGP7"/>
<dbReference type="PANTHER" id="PTHR30204">
    <property type="entry name" value="REDOX-CYCLING DRUG-SENSING TRANSCRIPTIONAL ACTIVATOR SOXR"/>
    <property type="match status" value="1"/>
</dbReference>
<reference evidence="3 4" key="1">
    <citation type="submission" date="2016-11" db="EMBL/GenBank/DDBJ databases">
        <authorList>
            <person name="Jaros S."/>
            <person name="Januszkiewicz K."/>
            <person name="Wedrychowicz H."/>
        </authorList>
    </citation>
    <scope>NUCLEOTIDE SEQUENCE [LARGE SCALE GENOMIC DNA]</scope>
    <source>
        <strain evidence="3 4">DSM 44523</strain>
    </source>
</reference>
<proteinExistence type="predicted"/>
<dbReference type="OrthoDB" id="4569196at2"/>